<evidence type="ECO:0000256" key="1">
    <source>
        <dbReference type="SAM" id="MobiDB-lite"/>
    </source>
</evidence>
<comment type="caution">
    <text evidence="2">The sequence shown here is derived from an EMBL/GenBank/DDBJ whole genome shotgun (WGS) entry which is preliminary data.</text>
</comment>
<accession>A0A4Z2D516</accession>
<sequence length="832" mass="90411">MTDYFNLLPSEVSGLVLGFLRDSNCVTSANAFLRENIHLSEFRCHYATVNEIPLYFRELTLLDIVYDYVHIVNEVIPHLKRSNIPWQLGNLTASIAQLVRSLLESNGSSSNSRPKSFRSIHPVWMPLGKSYVPPRIISADKSSAVRPPLATVRPNVTIASLPNTINLNPTSGAICNTLSSLDNSSTGLRTNRPVLRIYRQPLPASKTLPNVSNTDPSSGSSVSNSTPQTSQFSNVVSNSGVISVQSGVQLQRKMTSLAETLPTSAITASSMSVLSSSVSCNSVTRQQSPTSTRAVVEAMNSTTTVQSVDVITHNENAIQSNDTTNLELPDNSSIFSVFSLLPPPSETLVTDMVICPTGLSSQEENDYVNAKNADNHLAPTKRRRNQPPRQLLSPGSGGSTLLGSTNGCEEELDMERFLSALFNNAEQVASRINADVSVLNRNHSTYNDNDDNSSEIISQNIIDDMNSNYNWSNNTPYKIVSFQSLDNNAVKCSVDSDRSQSITDAYSPTPFSLSSSSSSSLLLSTGTKPCTASFMCQEVDIDSSDSMQLWNDWFDMKGDLDTCIDHLLSDLESIEVITTPTTTTVTDTTVTHHTTVTSSLTQPSPFISNGNTDPCLSVTTPSYEIVTLDNNSAHPQSVSSLSSSSTIPSMTVTVNSTVIMSTTVTTTTTATSITACNSSIFHSNKPLMSLSSALCNSFENSERQLNDSLIISNTLDTKLIMNKPSISTSTVDQNNVHNDCNRRLLIKSSSTRVCLSQLANNNNNTVNSQDFSSKRRCVRQSSDENINTNNTINSSLPPVLITPDSKKNPINDNNYELFYGNSPSCKLFEGKL</sequence>
<name>A0A4Z2D516_SCHJA</name>
<dbReference type="Proteomes" id="UP000311919">
    <property type="component" value="Unassembled WGS sequence"/>
</dbReference>
<organism evidence="2 3">
    <name type="scientific">Schistosoma japonicum</name>
    <name type="common">Blood fluke</name>
    <dbReference type="NCBI Taxonomy" id="6182"/>
    <lineage>
        <taxon>Eukaryota</taxon>
        <taxon>Metazoa</taxon>
        <taxon>Spiralia</taxon>
        <taxon>Lophotrochozoa</taxon>
        <taxon>Platyhelminthes</taxon>
        <taxon>Trematoda</taxon>
        <taxon>Digenea</taxon>
        <taxon>Strigeidida</taxon>
        <taxon>Schistosomatoidea</taxon>
        <taxon>Schistosomatidae</taxon>
        <taxon>Schistosoma</taxon>
    </lineage>
</organism>
<feature type="region of interest" description="Disordered" evidence="1">
    <location>
        <begin position="365"/>
        <end position="406"/>
    </location>
</feature>
<dbReference type="EMBL" id="SKCS01000288">
    <property type="protein sequence ID" value="TNN11564.1"/>
    <property type="molecule type" value="Genomic_DNA"/>
</dbReference>
<dbReference type="OrthoDB" id="6287635at2759"/>
<dbReference type="AlphaFoldDB" id="A0A4Z2D516"/>
<proteinExistence type="predicted"/>
<protein>
    <recommendedName>
        <fullName evidence="4">LisH domain-containing protein</fullName>
    </recommendedName>
</protein>
<evidence type="ECO:0008006" key="4">
    <source>
        <dbReference type="Google" id="ProtNLM"/>
    </source>
</evidence>
<keyword evidence="3" id="KW-1185">Reference proteome</keyword>
<evidence type="ECO:0000313" key="3">
    <source>
        <dbReference type="Proteomes" id="UP000311919"/>
    </source>
</evidence>
<evidence type="ECO:0000313" key="2">
    <source>
        <dbReference type="EMBL" id="TNN11564.1"/>
    </source>
</evidence>
<feature type="compositionally biased region" description="Low complexity" evidence="1">
    <location>
        <begin position="210"/>
        <end position="233"/>
    </location>
</feature>
<reference evidence="2 3" key="1">
    <citation type="submission" date="2019-03" db="EMBL/GenBank/DDBJ databases">
        <title>An improved genome assembly of the fluke Schistosoma japonicum.</title>
        <authorList>
            <person name="Hu W."/>
            <person name="Luo F."/>
            <person name="Yin M."/>
            <person name="Mo X."/>
            <person name="Sun C."/>
            <person name="Wu Q."/>
            <person name="Zhu B."/>
            <person name="Xiang M."/>
            <person name="Wang J."/>
            <person name="Wang Y."/>
            <person name="Zhang T."/>
            <person name="Xu B."/>
            <person name="Zheng H."/>
            <person name="Feng Z."/>
        </authorList>
    </citation>
    <scope>NUCLEOTIDE SEQUENCE [LARGE SCALE GENOMIC DNA]</scope>
    <source>
        <strain evidence="2">HuSjv2</strain>
        <tissue evidence="2">Worms</tissue>
    </source>
</reference>
<gene>
    <name evidence="2" type="ORF">EWB00_004501</name>
</gene>
<feature type="region of interest" description="Disordered" evidence="1">
    <location>
        <begin position="200"/>
        <end position="233"/>
    </location>
</feature>